<feature type="transmembrane region" description="Helical" evidence="2">
    <location>
        <begin position="120"/>
        <end position="138"/>
    </location>
</feature>
<organism evidence="3 4">
    <name type="scientific">Jaapia argillacea MUCL 33604</name>
    <dbReference type="NCBI Taxonomy" id="933084"/>
    <lineage>
        <taxon>Eukaryota</taxon>
        <taxon>Fungi</taxon>
        <taxon>Dikarya</taxon>
        <taxon>Basidiomycota</taxon>
        <taxon>Agaricomycotina</taxon>
        <taxon>Agaricomycetes</taxon>
        <taxon>Agaricomycetidae</taxon>
        <taxon>Jaapiales</taxon>
        <taxon>Jaapiaceae</taxon>
        <taxon>Jaapia</taxon>
    </lineage>
</organism>
<feature type="transmembrane region" description="Helical" evidence="2">
    <location>
        <begin position="193"/>
        <end position="215"/>
    </location>
</feature>
<dbReference type="PANTHER" id="PTHR35043">
    <property type="entry name" value="TRANSCRIPTION FACTOR DOMAIN-CONTAINING PROTEIN"/>
    <property type="match status" value="1"/>
</dbReference>
<feature type="region of interest" description="Disordered" evidence="1">
    <location>
        <begin position="1"/>
        <end position="48"/>
    </location>
</feature>
<dbReference type="STRING" id="933084.A0A067P6T4"/>
<feature type="transmembrane region" description="Helical" evidence="2">
    <location>
        <begin position="150"/>
        <end position="173"/>
    </location>
</feature>
<reference evidence="4" key="1">
    <citation type="journal article" date="2014" name="Proc. Natl. Acad. Sci. U.S.A.">
        <title>Extensive sampling of basidiomycete genomes demonstrates inadequacy of the white-rot/brown-rot paradigm for wood decay fungi.</title>
        <authorList>
            <person name="Riley R."/>
            <person name="Salamov A.A."/>
            <person name="Brown D.W."/>
            <person name="Nagy L.G."/>
            <person name="Floudas D."/>
            <person name="Held B.W."/>
            <person name="Levasseur A."/>
            <person name="Lombard V."/>
            <person name="Morin E."/>
            <person name="Otillar R."/>
            <person name="Lindquist E.A."/>
            <person name="Sun H."/>
            <person name="LaButti K.M."/>
            <person name="Schmutz J."/>
            <person name="Jabbour D."/>
            <person name="Luo H."/>
            <person name="Baker S.E."/>
            <person name="Pisabarro A.G."/>
            <person name="Walton J.D."/>
            <person name="Blanchette R.A."/>
            <person name="Henrissat B."/>
            <person name="Martin F."/>
            <person name="Cullen D."/>
            <person name="Hibbett D.S."/>
            <person name="Grigoriev I.V."/>
        </authorList>
    </citation>
    <scope>NUCLEOTIDE SEQUENCE [LARGE SCALE GENOMIC DNA]</scope>
    <source>
        <strain evidence="4">MUCL 33604</strain>
    </source>
</reference>
<evidence type="ECO:0000313" key="4">
    <source>
        <dbReference type="Proteomes" id="UP000027265"/>
    </source>
</evidence>
<keyword evidence="2" id="KW-0812">Transmembrane</keyword>
<dbReference type="AlphaFoldDB" id="A0A067P6T4"/>
<protein>
    <submittedName>
        <fullName evidence="3">Uncharacterized protein</fullName>
    </submittedName>
</protein>
<dbReference type="PANTHER" id="PTHR35043:SF7">
    <property type="entry name" value="TRANSCRIPTION FACTOR DOMAIN-CONTAINING PROTEIN"/>
    <property type="match status" value="1"/>
</dbReference>
<dbReference type="InParanoid" id="A0A067P6T4"/>
<dbReference type="Proteomes" id="UP000027265">
    <property type="component" value="Unassembled WGS sequence"/>
</dbReference>
<evidence type="ECO:0000256" key="2">
    <source>
        <dbReference type="SAM" id="Phobius"/>
    </source>
</evidence>
<proteinExistence type="predicted"/>
<accession>A0A067P6T4</accession>
<keyword evidence="2" id="KW-1133">Transmembrane helix</keyword>
<keyword evidence="2" id="KW-0472">Membrane</keyword>
<gene>
    <name evidence="3" type="ORF">JAAARDRAFT_212209</name>
</gene>
<name>A0A067P6T4_9AGAM</name>
<evidence type="ECO:0000256" key="1">
    <source>
        <dbReference type="SAM" id="MobiDB-lite"/>
    </source>
</evidence>
<dbReference type="EMBL" id="KL197782">
    <property type="protein sequence ID" value="KDQ49520.1"/>
    <property type="molecule type" value="Genomic_DNA"/>
</dbReference>
<dbReference type="OrthoDB" id="9451547at2759"/>
<evidence type="ECO:0000313" key="3">
    <source>
        <dbReference type="EMBL" id="KDQ49520.1"/>
    </source>
</evidence>
<keyword evidence="4" id="KW-1185">Reference proteome</keyword>
<dbReference type="HOGENOM" id="CLU_1165976_0_0_1"/>
<sequence length="238" mass="25716">MKWKPKIVQDGLDGGAEEEDRLKGGSGGYQPASSKDSDDETSEVAPHSYGGLSATLRRLFNQTRGHIAKGDIPFGGIFAIPLRIISPFLEMTADNGSVTDDKRVVTFNAGVLTNEEVNQLTLASSIIATCFGAIHILAWNGPVPSPTQLLLWRISSLTITCVPLLGGVAFKVYSEMYGTGEGGSVWLEMASLWPSIMAALAYITARIILIILTFMSLRSLPPGVYETVVWTTLIPHIY</sequence>